<sequence>MGRQWTIEESVVIDAEPERVYAAVADPRRMGEWSPEVFAVRVRGRRVVPGLAFVGFNRVGARVWFTNCRVTEAVPGRAFAFRVTTFGIPVAVWGYRVEPAGDGSTRLTERWEDLRRAGRGAAFASLLGRVFTGVPADGRAEVNRQGMRTTLARIKAALEVS</sequence>
<organism evidence="1 2">
    <name type="scientific">Actinoallomurus spadix</name>
    <dbReference type="NCBI Taxonomy" id="79912"/>
    <lineage>
        <taxon>Bacteria</taxon>
        <taxon>Bacillati</taxon>
        <taxon>Actinomycetota</taxon>
        <taxon>Actinomycetes</taxon>
        <taxon>Streptosporangiales</taxon>
        <taxon>Thermomonosporaceae</taxon>
        <taxon>Actinoallomurus</taxon>
    </lineage>
</organism>
<keyword evidence="2" id="KW-1185">Reference proteome</keyword>
<reference evidence="1 2" key="1">
    <citation type="journal article" date="2019" name="Int. J. Syst. Evol. Microbiol.">
        <title>The Global Catalogue of Microorganisms (GCM) 10K type strain sequencing project: providing services to taxonomists for standard genome sequencing and annotation.</title>
        <authorList>
            <consortium name="The Broad Institute Genomics Platform"/>
            <consortium name="The Broad Institute Genome Sequencing Center for Infectious Disease"/>
            <person name="Wu L."/>
            <person name="Ma J."/>
        </authorList>
    </citation>
    <scope>NUCLEOTIDE SEQUENCE [LARGE SCALE GENOMIC DNA]</scope>
    <source>
        <strain evidence="1 2">JCM 3146</strain>
    </source>
</reference>
<dbReference type="InterPro" id="IPR019587">
    <property type="entry name" value="Polyketide_cyclase/dehydratase"/>
</dbReference>
<accession>A0ABN0XQQ6</accession>
<dbReference type="CDD" id="cd07812">
    <property type="entry name" value="SRPBCC"/>
    <property type="match status" value="1"/>
</dbReference>
<protein>
    <submittedName>
        <fullName evidence="1">SRPBCC family protein</fullName>
    </submittedName>
</protein>
<dbReference type="RefSeq" id="WP_252804969.1">
    <property type="nucleotide sequence ID" value="NZ_BAAABM010000069.1"/>
</dbReference>
<comment type="caution">
    <text evidence="1">The sequence shown here is derived from an EMBL/GenBank/DDBJ whole genome shotgun (WGS) entry which is preliminary data.</text>
</comment>
<evidence type="ECO:0000313" key="2">
    <source>
        <dbReference type="Proteomes" id="UP001501822"/>
    </source>
</evidence>
<dbReference type="EMBL" id="BAAABM010000069">
    <property type="protein sequence ID" value="GAA0370335.1"/>
    <property type="molecule type" value="Genomic_DNA"/>
</dbReference>
<proteinExistence type="predicted"/>
<name>A0ABN0XQQ6_9ACTN</name>
<dbReference type="Pfam" id="PF10604">
    <property type="entry name" value="Polyketide_cyc2"/>
    <property type="match status" value="1"/>
</dbReference>
<dbReference type="Gene3D" id="3.30.530.20">
    <property type="match status" value="1"/>
</dbReference>
<evidence type="ECO:0000313" key="1">
    <source>
        <dbReference type="EMBL" id="GAA0370335.1"/>
    </source>
</evidence>
<dbReference type="Proteomes" id="UP001501822">
    <property type="component" value="Unassembled WGS sequence"/>
</dbReference>
<dbReference type="InterPro" id="IPR023393">
    <property type="entry name" value="START-like_dom_sf"/>
</dbReference>
<dbReference type="SUPFAM" id="SSF55961">
    <property type="entry name" value="Bet v1-like"/>
    <property type="match status" value="1"/>
</dbReference>
<gene>
    <name evidence="1" type="ORF">GCM10010151_70340</name>
</gene>